<organism evidence="1 2">
    <name type="scientific">Pseudomonas viridiflava ICMP 13104</name>
    <dbReference type="NCBI Taxonomy" id="1198305"/>
    <lineage>
        <taxon>Bacteria</taxon>
        <taxon>Pseudomonadati</taxon>
        <taxon>Pseudomonadota</taxon>
        <taxon>Gammaproteobacteria</taxon>
        <taxon>Pseudomonadales</taxon>
        <taxon>Pseudomonadaceae</taxon>
        <taxon>Pseudomonas</taxon>
    </lineage>
</organism>
<dbReference type="EMBL" id="LKEJ01000188">
    <property type="protein sequence ID" value="KTB55173.1"/>
    <property type="molecule type" value="Genomic_DNA"/>
</dbReference>
<evidence type="ECO:0000313" key="2">
    <source>
        <dbReference type="Proteomes" id="UP000053048"/>
    </source>
</evidence>
<evidence type="ECO:0008006" key="3">
    <source>
        <dbReference type="Google" id="ProtNLM"/>
    </source>
</evidence>
<keyword evidence="2" id="KW-1185">Reference proteome</keyword>
<gene>
    <name evidence="1" type="ORF">AO067_17290</name>
</gene>
<name>A0A0W0H2Y1_PSEVI</name>
<dbReference type="Proteomes" id="UP000053048">
    <property type="component" value="Unassembled WGS sequence"/>
</dbReference>
<protein>
    <recommendedName>
        <fullName evidence="3">Lipoprotein</fullName>
    </recommendedName>
</protein>
<comment type="caution">
    <text evidence="1">The sequence shown here is derived from an EMBL/GenBank/DDBJ whole genome shotgun (WGS) entry which is preliminary data.</text>
</comment>
<sequence>MYMSGNRVASGSTLVLFCLLAGCGQPEIEPCADRGDEFFTESINRYLSAHGRSADVNRFTYAGTARYDEYTNWWMVPFDLGEQRYLTMLSCDGKLELSGRP</sequence>
<dbReference type="AlphaFoldDB" id="A0A0W0H2Y1"/>
<dbReference type="PROSITE" id="PS51257">
    <property type="entry name" value="PROKAR_LIPOPROTEIN"/>
    <property type="match status" value="1"/>
</dbReference>
<proteinExistence type="predicted"/>
<reference evidence="1 2" key="1">
    <citation type="submission" date="2015-09" db="EMBL/GenBank/DDBJ databases">
        <title>Genome sequence of ICMP 13104.</title>
        <authorList>
            <person name="Visnovsky S."/>
            <person name="Lu A."/>
            <person name="Panda P."/>
            <person name="Pitman A."/>
        </authorList>
    </citation>
    <scope>NUCLEOTIDE SEQUENCE [LARGE SCALE GENOMIC DNA]</scope>
    <source>
        <strain evidence="1 2">ICMP 13104</strain>
    </source>
</reference>
<evidence type="ECO:0000313" key="1">
    <source>
        <dbReference type="EMBL" id="KTB55173.1"/>
    </source>
</evidence>
<accession>A0A0W0H2Y1</accession>